<keyword evidence="4" id="KW-0564">Palmitate</keyword>
<sequence length="41" mass="4445">MKKTITTLFLLSALTLVGCGQTGPLYMPNDAQQDSQTTQTQ</sequence>
<protein>
    <submittedName>
        <fullName evidence="8">Lipoprotein</fullName>
    </submittedName>
</protein>
<evidence type="ECO:0000313" key="8">
    <source>
        <dbReference type="EMBL" id="WPC74031.1"/>
    </source>
</evidence>
<evidence type="ECO:0000256" key="6">
    <source>
        <dbReference type="ARBA" id="ARBA00023288"/>
    </source>
</evidence>
<evidence type="ECO:0000256" key="5">
    <source>
        <dbReference type="ARBA" id="ARBA00023237"/>
    </source>
</evidence>
<evidence type="ECO:0000313" key="9">
    <source>
        <dbReference type="Proteomes" id="UP001304071"/>
    </source>
</evidence>
<feature type="chain" id="PRO_5046881645" evidence="7">
    <location>
        <begin position="19"/>
        <end position="41"/>
    </location>
</feature>
<keyword evidence="3" id="KW-0472">Membrane</keyword>
<keyword evidence="2 7" id="KW-0732">Signal</keyword>
<keyword evidence="9" id="KW-1185">Reference proteome</keyword>
<evidence type="ECO:0000256" key="4">
    <source>
        <dbReference type="ARBA" id="ARBA00023139"/>
    </source>
</evidence>
<gene>
    <name evidence="8" type="ORF">R8Z52_01760</name>
</gene>
<dbReference type="InterPro" id="IPR032831">
    <property type="entry name" value="LptM_cons"/>
</dbReference>
<accession>A0ABZ0QDG2</accession>
<reference evidence="8 9" key="1">
    <citation type="submission" date="2023-11" db="EMBL/GenBank/DDBJ databases">
        <title>Plant-associative lifestyle of Vibrio porteresiae and its evolutionary dynamics.</title>
        <authorList>
            <person name="Rameshkumar N."/>
            <person name="Kirti K."/>
        </authorList>
    </citation>
    <scope>NUCLEOTIDE SEQUENCE [LARGE SCALE GENOMIC DNA]</scope>
    <source>
        <strain evidence="8 9">MSSRF30</strain>
    </source>
</reference>
<dbReference type="NCBIfam" id="NF047847">
    <property type="entry name" value="SS_mature_LptM"/>
    <property type="match status" value="1"/>
</dbReference>
<dbReference type="EMBL" id="CP138203">
    <property type="protein sequence ID" value="WPC74031.1"/>
    <property type="molecule type" value="Genomic_DNA"/>
</dbReference>
<name>A0ABZ0QDG2_9VIBR</name>
<organism evidence="8 9">
    <name type="scientific">Vibrio porteresiae DSM 19223</name>
    <dbReference type="NCBI Taxonomy" id="1123496"/>
    <lineage>
        <taxon>Bacteria</taxon>
        <taxon>Pseudomonadati</taxon>
        <taxon>Pseudomonadota</taxon>
        <taxon>Gammaproteobacteria</taxon>
        <taxon>Vibrionales</taxon>
        <taxon>Vibrionaceae</taxon>
        <taxon>Vibrio</taxon>
    </lineage>
</organism>
<feature type="signal peptide" evidence="7">
    <location>
        <begin position="1"/>
        <end position="18"/>
    </location>
</feature>
<comment type="subcellular location">
    <subcellularLocation>
        <location evidence="1">Cell outer membrane</location>
        <topology evidence="1">Lipid-anchor</topology>
    </subcellularLocation>
</comment>
<dbReference type="Pfam" id="PF13627">
    <property type="entry name" value="LptM_cons"/>
    <property type="match status" value="1"/>
</dbReference>
<keyword evidence="5" id="KW-0998">Cell outer membrane</keyword>
<keyword evidence="6 8" id="KW-0449">Lipoprotein</keyword>
<evidence type="ECO:0000256" key="1">
    <source>
        <dbReference type="ARBA" id="ARBA00004459"/>
    </source>
</evidence>
<proteinExistence type="predicted"/>
<evidence type="ECO:0000256" key="3">
    <source>
        <dbReference type="ARBA" id="ARBA00023136"/>
    </source>
</evidence>
<dbReference type="Proteomes" id="UP001304071">
    <property type="component" value="Chromosome 1"/>
</dbReference>
<dbReference type="PROSITE" id="PS51257">
    <property type="entry name" value="PROKAR_LIPOPROTEIN"/>
    <property type="match status" value="1"/>
</dbReference>
<evidence type="ECO:0000256" key="2">
    <source>
        <dbReference type="ARBA" id="ARBA00022729"/>
    </source>
</evidence>
<dbReference type="RefSeq" id="WP_261894055.1">
    <property type="nucleotide sequence ID" value="NZ_AP024895.1"/>
</dbReference>
<evidence type="ECO:0000256" key="7">
    <source>
        <dbReference type="SAM" id="SignalP"/>
    </source>
</evidence>